<evidence type="ECO:0000256" key="1">
    <source>
        <dbReference type="ARBA" id="ARBA00001163"/>
    </source>
</evidence>
<keyword evidence="10" id="KW-1185">Reference proteome</keyword>
<feature type="region of interest" description="Disordered" evidence="7">
    <location>
        <begin position="67"/>
        <end position="86"/>
    </location>
</feature>
<dbReference type="Proteomes" id="UP000602198">
    <property type="component" value="Unassembled WGS sequence"/>
</dbReference>
<dbReference type="EMBL" id="JAERRJ010000007">
    <property type="protein sequence ID" value="MBL1076472.1"/>
    <property type="molecule type" value="Genomic_DNA"/>
</dbReference>
<organism evidence="9 10">
    <name type="scientific">Nocardia acididurans</name>
    <dbReference type="NCBI Taxonomy" id="2802282"/>
    <lineage>
        <taxon>Bacteria</taxon>
        <taxon>Bacillati</taxon>
        <taxon>Actinomycetota</taxon>
        <taxon>Actinomycetes</taxon>
        <taxon>Mycobacteriales</taxon>
        <taxon>Nocardiaceae</taxon>
        <taxon>Nocardia</taxon>
    </lineage>
</organism>
<evidence type="ECO:0000256" key="7">
    <source>
        <dbReference type="SAM" id="MobiDB-lite"/>
    </source>
</evidence>
<sequence length="165" mass="18042">MVTVDEFNGMDTGLLRPTLLDCCDAPDWVDALLNSRPYANLDSLLTTADKAARALTPADVDRAVAAHPRIGEQAPGASRGSSWSREEQSGIETDVATVAHLKSANRLYEKRFHRVFLICATGLSTSEILATLLLRLSNDEATEAEVVAVELRKIALLRLRRVIVE</sequence>
<dbReference type="InterPro" id="IPR017595">
    <property type="entry name" value="OHCU_decarboxylase-2"/>
</dbReference>
<protein>
    <recommendedName>
        <fullName evidence="3">2-oxo-4-hydroxy-4-carboxy-5-ureidoimidazoline decarboxylase</fullName>
        <ecNumber evidence="3">4.1.1.97</ecNumber>
    </recommendedName>
</protein>
<evidence type="ECO:0000256" key="5">
    <source>
        <dbReference type="ARBA" id="ARBA00022793"/>
    </source>
</evidence>
<dbReference type="PANTHER" id="PTHR43466">
    <property type="entry name" value="2-OXO-4-HYDROXY-4-CARBOXY-5-UREIDOIMIDAZOLINE DECARBOXYLASE-RELATED"/>
    <property type="match status" value="1"/>
</dbReference>
<dbReference type="Gene3D" id="1.10.3330.10">
    <property type="entry name" value="Oxo-4-hydroxy-4-carboxy-5-ureidoimidazoline decarboxylase"/>
    <property type="match status" value="1"/>
</dbReference>
<dbReference type="RefSeq" id="WP_201949058.1">
    <property type="nucleotide sequence ID" value="NZ_JAERRJ010000007.1"/>
</dbReference>
<dbReference type="EC" id="4.1.1.97" evidence="3"/>
<keyword evidence="4" id="KW-0659">Purine metabolism</keyword>
<evidence type="ECO:0000256" key="2">
    <source>
        <dbReference type="ARBA" id="ARBA00004754"/>
    </source>
</evidence>
<reference evidence="9 10" key="1">
    <citation type="submission" date="2021-01" db="EMBL/GenBank/DDBJ databases">
        <title>WGS of actinomycetes isolated from Thailand.</title>
        <authorList>
            <person name="Thawai C."/>
        </authorList>
    </citation>
    <scope>NUCLEOTIDE SEQUENCE [LARGE SCALE GENOMIC DNA]</scope>
    <source>
        <strain evidence="9 10">LPG 2</strain>
    </source>
</reference>
<dbReference type="NCBIfam" id="NF010372">
    <property type="entry name" value="PRK13798.1"/>
    <property type="match status" value="1"/>
</dbReference>
<evidence type="ECO:0000256" key="4">
    <source>
        <dbReference type="ARBA" id="ARBA00022631"/>
    </source>
</evidence>
<evidence type="ECO:0000313" key="10">
    <source>
        <dbReference type="Proteomes" id="UP000602198"/>
    </source>
</evidence>
<gene>
    <name evidence="9" type="primary">uraD</name>
    <name evidence="9" type="ORF">JK358_18905</name>
</gene>
<dbReference type="Pfam" id="PF09349">
    <property type="entry name" value="OHCU_decarbox"/>
    <property type="match status" value="1"/>
</dbReference>
<dbReference type="InterPro" id="IPR018020">
    <property type="entry name" value="OHCU_decarboxylase"/>
</dbReference>
<dbReference type="NCBIfam" id="TIGR03180">
    <property type="entry name" value="UraD_2"/>
    <property type="match status" value="1"/>
</dbReference>
<name>A0ABS1M752_9NOCA</name>
<dbReference type="PANTHER" id="PTHR43466:SF1">
    <property type="entry name" value="2-OXO-4-HYDROXY-4-CARBOXY-5-UREIDOIMIDAZOLINE DECARBOXYLASE-RELATED"/>
    <property type="match status" value="1"/>
</dbReference>
<feature type="domain" description="Oxo-4-hydroxy-4-carboxy-5-ureidoimidazoline decarboxylase" evidence="8">
    <location>
        <begin position="9"/>
        <end position="160"/>
    </location>
</feature>
<keyword evidence="6 9" id="KW-0456">Lyase</keyword>
<evidence type="ECO:0000313" key="9">
    <source>
        <dbReference type="EMBL" id="MBL1076472.1"/>
    </source>
</evidence>
<comment type="caution">
    <text evidence="9">The sequence shown here is derived from an EMBL/GenBank/DDBJ whole genome shotgun (WGS) entry which is preliminary data.</text>
</comment>
<dbReference type="SUPFAM" id="SSF158694">
    <property type="entry name" value="UraD-Like"/>
    <property type="match status" value="1"/>
</dbReference>
<dbReference type="GO" id="GO:0051997">
    <property type="term" value="F:2-oxo-4-hydroxy-4-carboxy-5-ureidoimidazoline decarboxylase activity"/>
    <property type="evidence" value="ECO:0007669"/>
    <property type="project" value="UniProtKB-EC"/>
</dbReference>
<keyword evidence="5" id="KW-0210">Decarboxylase</keyword>
<comment type="pathway">
    <text evidence="2">Purine metabolism; urate degradation; (S)-allantoin from urate: step 3/3.</text>
</comment>
<evidence type="ECO:0000259" key="8">
    <source>
        <dbReference type="Pfam" id="PF09349"/>
    </source>
</evidence>
<dbReference type="InterPro" id="IPR036778">
    <property type="entry name" value="OHCU_decarboxylase_sf"/>
</dbReference>
<evidence type="ECO:0000256" key="3">
    <source>
        <dbReference type="ARBA" id="ARBA00012257"/>
    </source>
</evidence>
<accession>A0ABS1M752</accession>
<evidence type="ECO:0000256" key="6">
    <source>
        <dbReference type="ARBA" id="ARBA00023239"/>
    </source>
</evidence>
<comment type="catalytic activity">
    <reaction evidence="1">
        <text>5-hydroxy-2-oxo-4-ureido-2,5-dihydro-1H-imidazole-5-carboxylate + H(+) = (S)-allantoin + CO2</text>
        <dbReference type="Rhea" id="RHEA:26301"/>
        <dbReference type="ChEBI" id="CHEBI:15378"/>
        <dbReference type="ChEBI" id="CHEBI:15678"/>
        <dbReference type="ChEBI" id="CHEBI:16526"/>
        <dbReference type="ChEBI" id="CHEBI:58639"/>
        <dbReference type="EC" id="4.1.1.97"/>
    </reaction>
</comment>
<proteinExistence type="predicted"/>